<dbReference type="InterPro" id="IPR036770">
    <property type="entry name" value="Ankyrin_rpt-contain_sf"/>
</dbReference>
<dbReference type="OrthoDB" id="194358at2759"/>
<dbReference type="EMBL" id="ML005994">
    <property type="protein sequence ID" value="RKP17159.1"/>
    <property type="molecule type" value="Genomic_DNA"/>
</dbReference>
<keyword evidence="1" id="KW-0677">Repeat</keyword>
<dbReference type="SUPFAM" id="SSF48403">
    <property type="entry name" value="Ankyrin repeat"/>
    <property type="match status" value="1"/>
</dbReference>
<feature type="repeat" description="ANK" evidence="3">
    <location>
        <begin position="47"/>
        <end position="79"/>
    </location>
</feature>
<protein>
    <submittedName>
        <fullName evidence="5">Ankyrin</fullName>
    </submittedName>
</protein>
<feature type="repeat" description="ANK" evidence="3">
    <location>
        <begin position="107"/>
        <end position="139"/>
    </location>
</feature>
<evidence type="ECO:0000313" key="4">
    <source>
        <dbReference type="EMBL" id="EPZ33217.1"/>
    </source>
</evidence>
<evidence type="ECO:0000313" key="6">
    <source>
        <dbReference type="Proteomes" id="UP000030755"/>
    </source>
</evidence>
<reference evidence="4 6" key="1">
    <citation type="journal article" date="2013" name="Curr. Biol.">
        <title>Shared signatures of parasitism and phylogenomics unite Cryptomycota and microsporidia.</title>
        <authorList>
            <person name="James T.Y."/>
            <person name="Pelin A."/>
            <person name="Bonen L."/>
            <person name="Ahrendt S."/>
            <person name="Sain D."/>
            <person name="Corradi N."/>
            <person name="Stajich J.E."/>
        </authorList>
    </citation>
    <scope>NUCLEOTIDE SEQUENCE [LARGE SCALE GENOMIC DNA]</scope>
    <source>
        <strain evidence="4 6">CSF55</strain>
        <strain evidence="4 6">CSF55</strain>
    </source>
</reference>
<dbReference type="STRING" id="988480.A0A075AWY2"/>
<feature type="repeat" description="ANK" evidence="3">
    <location>
        <begin position="140"/>
        <end position="172"/>
    </location>
</feature>
<evidence type="ECO:0000256" key="1">
    <source>
        <dbReference type="ARBA" id="ARBA00022737"/>
    </source>
</evidence>
<dbReference type="InterPro" id="IPR002110">
    <property type="entry name" value="Ankyrin_rpt"/>
</dbReference>
<dbReference type="PANTHER" id="PTHR24198:SF165">
    <property type="entry name" value="ANKYRIN REPEAT-CONTAINING PROTEIN-RELATED"/>
    <property type="match status" value="1"/>
</dbReference>
<dbReference type="SMART" id="SM00248">
    <property type="entry name" value="ANK"/>
    <property type="match status" value="4"/>
</dbReference>
<dbReference type="EMBL" id="KE561071">
    <property type="protein sequence ID" value="EPZ33217.1"/>
    <property type="molecule type" value="Genomic_DNA"/>
</dbReference>
<evidence type="ECO:0000313" key="5">
    <source>
        <dbReference type="EMBL" id="RKP17159.1"/>
    </source>
</evidence>
<gene>
    <name evidence="4" type="ORF">O9G_001186</name>
    <name evidence="5" type="ORF">ROZALSC1DRAFT_31011</name>
</gene>
<reference evidence="7" key="2">
    <citation type="journal article" date="2018" name="Nat. Microbiol.">
        <title>Leveraging single-cell genomics to expand the fungal tree of life.</title>
        <authorList>
            <person name="Ahrendt S.R."/>
            <person name="Quandt C.A."/>
            <person name="Ciobanu D."/>
            <person name="Clum A."/>
            <person name="Salamov A."/>
            <person name="Andreopoulos B."/>
            <person name="Cheng J.F."/>
            <person name="Woyke T."/>
            <person name="Pelin A."/>
            <person name="Henrissat B."/>
            <person name="Reynolds N.K."/>
            <person name="Benny G.L."/>
            <person name="Smith M.E."/>
            <person name="James T.Y."/>
            <person name="Grigoriev I.V."/>
        </authorList>
    </citation>
    <scope>NUCLEOTIDE SEQUENCE [LARGE SCALE GENOMIC DNA]</scope>
    <source>
        <strain evidence="7">CSF55</strain>
    </source>
</reference>
<keyword evidence="6" id="KW-1185">Reference proteome</keyword>
<evidence type="ECO:0000256" key="2">
    <source>
        <dbReference type="ARBA" id="ARBA00023043"/>
    </source>
</evidence>
<accession>A0A075AWY2</accession>
<proteinExistence type="predicted"/>
<dbReference type="Proteomes" id="UP000281549">
    <property type="component" value="Unassembled WGS sequence"/>
</dbReference>
<dbReference type="Pfam" id="PF12796">
    <property type="entry name" value="Ank_2"/>
    <property type="match status" value="1"/>
</dbReference>
<sequence>MVMHNMLEEIEIIKDSGLLKYFYSSFITLERIDLLEKYEINANEFISNQTPLEIALFNGALKSAEWLFTKGADLLSCNEFGYNLLHISIMDRRFDLRRPEMIDIRTPSVTPLILAIEFQDFNIFNLLLKNGADVNGKDLQGSSVAHVAVEENDAQFILALLEGNVDMDVLDADGRTPLLTAIWLDNSITTAAILSRRPDLVNTVDAFGESVLNYIEYHTSPMIVQYIDAAYFLLNRPSITSIN</sequence>
<dbReference type="AlphaFoldDB" id="A0A075AWY2"/>
<dbReference type="Proteomes" id="UP000030755">
    <property type="component" value="Unassembled WGS sequence"/>
</dbReference>
<evidence type="ECO:0000313" key="7">
    <source>
        <dbReference type="Proteomes" id="UP000281549"/>
    </source>
</evidence>
<name>A0A075AWY2_ROZAC</name>
<evidence type="ECO:0000256" key="3">
    <source>
        <dbReference type="PROSITE-ProRule" id="PRU00023"/>
    </source>
</evidence>
<keyword evidence="2 3" id="KW-0040">ANK repeat</keyword>
<dbReference type="PROSITE" id="PS50088">
    <property type="entry name" value="ANK_REPEAT"/>
    <property type="match status" value="3"/>
</dbReference>
<organism evidence="4 6">
    <name type="scientific">Rozella allomycis (strain CSF55)</name>
    <dbReference type="NCBI Taxonomy" id="988480"/>
    <lineage>
        <taxon>Eukaryota</taxon>
        <taxon>Fungi</taxon>
        <taxon>Fungi incertae sedis</taxon>
        <taxon>Cryptomycota</taxon>
        <taxon>Cryptomycota incertae sedis</taxon>
        <taxon>Rozella</taxon>
    </lineage>
</organism>
<dbReference type="Gene3D" id="1.25.40.20">
    <property type="entry name" value="Ankyrin repeat-containing domain"/>
    <property type="match status" value="2"/>
</dbReference>
<dbReference type="HOGENOM" id="CLU_1143092_0_0_1"/>
<reference evidence="5" key="3">
    <citation type="submission" date="2018-08" db="EMBL/GenBank/DDBJ databases">
        <title>Leveraging single-cell genomics to expand the Fungal Tree of Life.</title>
        <authorList>
            <consortium name="DOE Joint Genome Institute"/>
            <person name="Ahrendt S.R."/>
            <person name="Quandt C.A."/>
            <person name="Ciobanu D."/>
            <person name="Clum A."/>
            <person name="Salamov A."/>
            <person name="Andreopoulos B."/>
            <person name="Cheng J.-F."/>
            <person name="Woyke T."/>
            <person name="Pelin A."/>
            <person name="Henrissat B."/>
            <person name="Reynolds N."/>
            <person name="Benny G.L."/>
            <person name="Smith M.E."/>
            <person name="James T.Y."/>
            <person name="Grigoriev I.V."/>
        </authorList>
    </citation>
    <scope>NUCLEOTIDE SEQUENCE</scope>
    <source>
        <strain evidence="5">CSF55</strain>
    </source>
</reference>
<dbReference type="PROSITE" id="PS50297">
    <property type="entry name" value="ANK_REP_REGION"/>
    <property type="match status" value="1"/>
</dbReference>
<dbReference type="PANTHER" id="PTHR24198">
    <property type="entry name" value="ANKYRIN REPEAT AND PROTEIN KINASE DOMAIN-CONTAINING PROTEIN"/>
    <property type="match status" value="1"/>
</dbReference>